<dbReference type="SMART" id="SM01011">
    <property type="entry name" value="AMP_N"/>
    <property type="match status" value="1"/>
</dbReference>
<dbReference type="InterPro" id="IPR029149">
    <property type="entry name" value="Creatin/AminoP/Spt16_N"/>
</dbReference>
<proteinExistence type="inferred from homology"/>
<organism evidence="7 8">
    <name type="scientific">Diaphorina citri</name>
    <name type="common">Asian citrus psyllid</name>
    <dbReference type="NCBI Taxonomy" id="121845"/>
    <lineage>
        <taxon>Eukaryota</taxon>
        <taxon>Metazoa</taxon>
        <taxon>Ecdysozoa</taxon>
        <taxon>Arthropoda</taxon>
        <taxon>Hexapoda</taxon>
        <taxon>Insecta</taxon>
        <taxon>Pterygota</taxon>
        <taxon>Neoptera</taxon>
        <taxon>Paraneoptera</taxon>
        <taxon>Hemiptera</taxon>
        <taxon>Sternorrhyncha</taxon>
        <taxon>Psylloidea</taxon>
        <taxon>Psyllidae</taxon>
        <taxon>Diaphorininae</taxon>
        <taxon>Diaphorina</taxon>
    </lineage>
</organism>
<dbReference type="SUPFAM" id="SSF53092">
    <property type="entry name" value="Creatinase/prolidase N-terminal domain"/>
    <property type="match status" value="1"/>
</dbReference>
<gene>
    <name evidence="8" type="primary">LOC103514082</name>
</gene>
<dbReference type="GO" id="GO:0030145">
    <property type="term" value="F:manganese ion binding"/>
    <property type="evidence" value="ECO:0007669"/>
    <property type="project" value="InterPro"/>
</dbReference>
<dbReference type="GO" id="GO:0070006">
    <property type="term" value="F:metalloaminopeptidase activity"/>
    <property type="evidence" value="ECO:0007669"/>
    <property type="project" value="InterPro"/>
</dbReference>
<dbReference type="InterPro" id="IPR036005">
    <property type="entry name" value="Creatinase/aminopeptidase-like"/>
</dbReference>
<comment type="similarity">
    <text evidence="2">Belongs to the peptidase M24B family.</text>
</comment>
<evidence type="ECO:0000256" key="5">
    <source>
        <dbReference type="ARBA" id="ARBA00023211"/>
    </source>
</evidence>
<reference evidence="8" key="1">
    <citation type="submission" date="2025-08" db="UniProtKB">
        <authorList>
            <consortium name="RefSeq"/>
        </authorList>
    </citation>
    <scope>IDENTIFICATION</scope>
</reference>
<keyword evidence="7" id="KW-1185">Reference proteome</keyword>
<dbReference type="STRING" id="121845.A0A3Q0J367"/>
<dbReference type="GeneID" id="103514082"/>
<comment type="cofactor">
    <cofactor evidence="1">
        <name>Mn(2+)</name>
        <dbReference type="ChEBI" id="CHEBI:29035"/>
    </cofactor>
</comment>
<dbReference type="InterPro" id="IPR007865">
    <property type="entry name" value="Aminopep_P_N"/>
</dbReference>
<evidence type="ECO:0000256" key="1">
    <source>
        <dbReference type="ARBA" id="ARBA00001936"/>
    </source>
</evidence>
<name>A0A3Q0J367_DIACI</name>
<dbReference type="Pfam" id="PF05195">
    <property type="entry name" value="AMP_N"/>
    <property type="match status" value="1"/>
</dbReference>
<dbReference type="InterPro" id="IPR052433">
    <property type="entry name" value="X-Pro_dipept-like"/>
</dbReference>
<accession>A0A3Q0J367</accession>
<feature type="domain" description="Aminopeptidase P N-terminal" evidence="6">
    <location>
        <begin position="4"/>
        <end position="130"/>
    </location>
</feature>
<dbReference type="RefSeq" id="XP_026682927.1">
    <property type="nucleotide sequence ID" value="XM_026827126.1"/>
</dbReference>
<dbReference type="InterPro" id="IPR000994">
    <property type="entry name" value="Pept_M24"/>
</dbReference>
<dbReference type="Pfam" id="PF00557">
    <property type="entry name" value="Peptidase_M24"/>
    <property type="match status" value="2"/>
</dbReference>
<dbReference type="PaxDb" id="121845-A0A3Q0J367"/>
<dbReference type="GO" id="GO:0006508">
    <property type="term" value="P:proteolysis"/>
    <property type="evidence" value="ECO:0007669"/>
    <property type="project" value="TreeGrafter"/>
</dbReference>
<keyword evidence="4" id="KW-0378">Hydrolase</keyword>
<dbReference type="PANTHER" id="PTHR43226">
    <property type="entry name" value="XAA-PRO AMINOPEPTIDASE 3"/>
    <property type="match status" value="1"/>
</dbReference>
<evidence type="ECO:0000259" key="6">
    <source>
        <dbReference type="SMART" id="SM01011"/>
    </source>
</evidence>
<dbReference type="Gene3D" id="3.40.350.10">
    <property type="entry name" value="Creatinase/prolidase N-terminal domain"/>
    <property type="match status" value="1"/>
</dbReference>
<dbReference type="Gene3D" id="3.90.230.10">
    <property type="entry name" value="Creatinase/methionine aminopeptidase superfamily"/>
    <property type="match status" value="2"/>
</dbReference>
<dbReference type="SUPFAM" id="SSF55920">
    <property type="entry name" value="Creatinase/aminopeptidase"/>
    <property type="match status" value="2"/>
</dbReference>
<keyword evidence="3" id="KW-0479">Metal-binding</keyword>
<evidence type="ECO:0000313" key="7">
    <source>
        <dbReference type="Proteomes" id="UP000079169"/>
    </source>
</evidence>
<evidence type="ECO:0000313" key="8">
    <source>
        <dbReference type="RefSeq" id="XP_026682927.1"/>
    </source>
</evidence>
<dbReference type="AlphaFoldDB" id="A0A3Q0J367"/>
<evidence type="ECO:0000256" key="3">
    <source>
        <dbReference type="ARBA" id="ARBA00022723"/>
    </source>
</evidence>
<dbReference type="Proteomes" id="UP000079169">
    <property type="component" value="Unplaced"/>
</dbReference>
<sequence length="509" mass="57386">MKLIFSKSHANSLYNIVVIPSAKKTYMTEKIPYIFRQNTDFFYFTGCLEPDSAVVIHGASDENFKSELFVKRKDAKAELWDGPRTGVEVAPKLFAVDDAHPVEDLGNFLQQIKFEHPSFCLWYDNTSYNETTNAVIKHFLSQSGGMSWNVPKQLFHQLRLYKSDSEQEMMRETCRIASEGFKETIGFSKPGRTEHELFTKFDYEVRMRGAQILAYPPVVASGDNANVIHYVHNNQKCCHGDLLLMDAGCELNGYDSDITRTWPISGQFTDHQKVLYEIVLDTQLKLLKLCEKSDSALNFISYAGEKDQKEFAVLMTLPLATVYNKLCENLPSLDDLFSSMCSLIGSSLVDNHIVTKTYAAMNDCSYIGFKFCPHHSSHYLGMDVHDCAAIPRTIPVAPGVVFTVEPGKSQIGFKFCPHHSSHYLGMDVHDCAAIPRTIPVAPGMVFTVEPGVYISKDCKETRPEFRGMGIRIEDDILIDKSSNVENLSAMCPKNIDEIESVYAMRKQSV</sequence>
<dbReference type="PANTHER" id="PTHR43226:SF4">
    <property type="entry name" value="XAA-PRO AMINOPEPTIDASE 3"/>
    <property type="match status" value="1"/>
</dbReference>
<evidence type="ECO:0000256" key="4">
    <source>
        <dbReference type="ARBA" id="ARBA00022801"/>
    </source>
</evidence>
<keyword evidence="5" id="KW-0464">Manganese</keyword>
<evidence type="ECO:0000256" key="2">
    <source>
        <dbReference type="ARBA" id="ARBA00008766"/>
    </source>
</evidence>
<dbReference type="KEGG" id="dci:103514082"/>
<protein>
    <submittedName>
        <fullName evidence="8">Xaa-Pro aminopeptidase 3-like</fullName>
    </submittedName>
</protein>
<dbReference type="GO" id="GO:0005739">
    <property type="term" value="C:mitochondrion"/>
    <property type="evidence" value="ECO:0007669"/>
    <property type="project" value="TreeGrafter"/>
</dbReference>